<reference evidence="2 3" key="1">
    <citation type="submission" date="2020-03" db="EMBL/GenBank/DDBJ databases">
        <authorList>
            <person name="Kim M.K."/>
        </authorList>
    </citation>
    <scope>NUCLEOTIDE SEQUENCE [LARGE SCALE GENOMIC DNA]</scope>
    <source>
        <strain evidence="2 3">BT328</strain>
    </source>
</reference>
<gene>
    <name evidence="2" type="ORF">G8759_02245</name>
</gene>
<evidence type="ECO:0000313" key="3">
    <source>
        <dbReference type="Proteomes" id="UP000501802"/>
    </source>
</evidence>
<protein>
    <submittedName>
        <fullName evidence="2">Uncharacterized protein</fullName>
    </submittedName>
</protein>
<keyword evidence="3" id="KW-1185">Reference proteome</keyword>
<feature type="region of interest" description="Disordered" evidence="1">
    <location>
        <begin position="1"/>
        <end position="35"/>
    </location>
</feature>
<evidence type="ECO:0000313" key="2">
    <source>
        <dbReference type="EMBL" id="QIP11533.1"/>
    </source>
</evidence>
<dbReference type="RefSeq" id="WP_167204814.1">
    <property type="nucleotide sequence ID" value="NZ_CP050063.1"/>
</dbReference>
<accession>A0A6G9AH66</accession>
<dbReference type="EMBL" id="CP050063">
    <property type="protein sequence ID" value="QIP11533.1"/>
    <property type="molecule type" value="Genomic_DNA"/>
</dbReference>
<sequence>MKKQKAQKKKAELFSPHYSGLNTANKHPLANSTPRNGILMHIDELRNRLRRLQTRFGVDPSLLPEIVQG</sequence>
<organism evidence="2 3">
    <name type="scientific">Spirosoma aureum</name>
    <dbReference type="NCBI Taxonomy" id="2692134"/>
    <lineage>
        <taxon>Bacteria</taxon>
        <taxon>Pseudomonadati</taxon>
        <taxon>Bacteroidota</taxon>
        <taxon>Cytophagia</taxon>
        <taxon>Cytophagales</taxon>
        <taxon>Cytophagaceae</taxon>
        <taxon>Spirosoma</taxon>
    </lineage>
</organism>
<dbReference type="Proteomes" id="UP000501802">
    <property type="component" value="Chromosome"/>
</dbReference>
<dbReference type="KEGG" id="spib:G8759_02245"/>
<name>A0A6G9AH66_9BACT</name>
<feature type="compositionally biased region" description="Polar residues" evidence="1">
    <location>
        <begin position="20"/>
        <end position="35"/>
    </location>
</feature>
<evidence type="ECO:0000256" key="1">
    <source>
        <dbReference type="SAM" id="MobiDB-lite"/>
    </source>
</evidence>
<proteinExistence type="predicted"/>
<dbReference type="AlphaFoldDB" id="A0A6G9AH66"/>